<dbReference type="InterPro" id="IPR001647">
    <property type="entry name" value="HTH_TetR"/>
</dbReference>
<keyword evidence="7" id="KW-1185">Reference proteome</keyword>
<proteinExistence type="predicted"/>
<dbReference type="Gene3D" id="1.10.10.60">
    <property type="entry name" value="Homeodomain-like"/>
    <property type="match status" value="1"/>
</dbReference>
<gene>
    <name evidence="6" type="ORF">GC722_06865</name>
</gene>
<dbReference type="Proteomes" id="UP000435304">
    <property type="component" value="Unassembled WGS sequence"/>
</dbReference>
<dbReference type="Gene3D" id="1.10.357.10">
    <property type="entry name" value="Tetracycline Repressor, domain 2"/>
    <property type="match status" value="1"/>
</dbReference>
<keyword evidence="3" id="KW-0804">Transcription</keyword>
<keyword evidence="2 4" id="KW-0238">DNA-binding</keyword>
<dbReference type="AlphaFoldDB" id="A0A6A9US54"/>
<sequence>MPRSSLNRSVVVRRAAELADTHGLESVTLAAVARSFGVQTPSLYSHVRDLAALRDQVTVLALDELATRAGEAVAGRSRHDALRGFAAAHRSYLADHPGRWEALQRRAGPEAVAAPAARRVVQVTDAVLLGYGITGPDRTHATRVLGGALNGFLNLERIGSFAHSSPPAEQSWQELVDALHLVLTHWHQRGTSRGEETP</sequence>
<dbReference type="InterPro" id="IPR036271">
    <property type="entry name" value="Tet_transcr_reg_TetR-rel_C_sf"/>
</dbReference>
<evidence type="ECO:0000259" key="5">
    <source>
        <dbReference type="PROSITE" id="PS50977"/>
    </source>
</evidence>
<comment type="caution">
    <text evidence="6">The sequence shown here is derived from an EMBL/GenBank/DDBJ whole genome shotgun (WGS) entry which is preliminary data.</text>
</comment>
<evidence type="ECO:0000313" key="7">
    <source>
        <dbReference type="Proteomes" id="UP000435304"/>
    </source>
</evidence>
<feature type="domain" description="HTH tetR-type" evidence="5">
    <location>
        <begin position="5"/>
        <end position="65"/>
    </location>
</feature>
<accession>A0A6A9US54</accession>
<organism evidence="6 7">
    <name type="scientific">Auraticoccus cholistanensis</name>
    <dbReference type="NCBI Taxonomy" id="2656650"/>
    <lineage>
        <taxon>Bacteria</taxon>
        <taxon>Bacillati</taxon>
        <taxon>Actinomycetota</taxon>
        <taxon>Actinomycetes</taxon>
        <taxon>Propionibacteriales</taxon>
        <taxon>Propionibacteriaceae</taxon>
        <taxon>Auraticoccus</taxon>
    </lineage>
</organism>
<evidence type="ECO:0000256" key="2">
    <source>
        <dbReference type="ARBA" id="ARBA00023125"/>
    </source>
</evidence>
<dbReference type="RefSeq" id="WP_197429876.1">
    <property type="nucleotide sequence ID" value="NZ_WPCU01000005.1"/>
</dbReference>
<dbReference type="PROSITE" id="PS50977">
    <property type="entry name" value="HTH_TETR_2"/>
    <property type="match status" value="1"/>
</dbReference>
<keyword evidence="1" id="KW-0805">Transcription regulation</keyword>
<dbReference type="EMBL" id="WPCU01000005">
    <property type="protein sequence ID" value="MVA75746.1"/>
    <property type="molecule type" value="Genomic_DNA"/>
</dbReference>
<reference evidence="6 7" key="1">
    <citation type="submission" date="2019-12" db="EMBL/GenBank/DDBJ databases">
        <title>Auraticoccus cholistani sp. nov., an actinomycete isolated from soil of Cholistan desert.</title>
        <authorList>
            <person name="Cheema M.T."/>
        </authorList>
    </citation>
    <scope>NUCLEOTIDE SEQUENCE [LARGE SCALE GENOMIC DNA]</scope>
    <source>
        <strain evidence="6 7">F435</strain>
    </source>
</reference>
<protein>
    <submittedName>
        <fullName evidence="6">TetR family transcriptional regulator</fullName>
    </submittedName>
</protein>
<evidence type="ECO:0000256" key="4">
    <source>
        <dbReference type="PROSITE-ProRule" id="PRU00335"/>
    </source>
</evidence>
<evidence type="ECO:0000313" key="6">
    <source>
        <dbReference type="EMBL" id="MVA75746.1"/>
    </source>
</evidence>
<evidence type="ECO:0000256" key="1">
    <source>
        <dbReference type="ARBA" id="ARBA00023015"/>
    </source>
</evidence>
<dbReference type="SUPFAM" id="SSF46689">
    <property type="entry name" value="Homeodomain-like"/>
    <property type="match status" value="1"/>
</dbReference>
<dbReference type="Pfam" id="PF13305">
    <property type="entry name" value="TetR_C_33"/>
    <property type="match status" value="1"/>
</dbReference>
<name>A0A6A9US54_9ACTN</name>
<dbReference type="SUPFAM" id="SSF48498">
    <property type="entry name" value="Tetracyclin repressor-like, C-terminal domain"/>
    <property type="match status" value="1"/>
</dbReference>
<evidence type="ECO:0000256" key="3">
    <source>
        <dbReference type="ARBA" id="ARBA00023163"/>
    </source>
</evidence>
<dbReference type="InterPro" id="IPR009057">
    <property type="entry name" value="Homeodomain-like_sf"/>
</dbReference>
<dbReference type="GO" id="GO:0003677">
    <property type="term" value="F:DNA binding"/>
    <property type="evidence" value="ECO:0007669"/>
    <property type="project" value="UniProtKB-UniRule"/>
</dbReference>
<feature type="DNA-binding region" description="H-T-H motif" evidence="4">
    <location>
        <begin position="28"/>
        <end position="47"/>
    </location>
</feature>
<dbReference type="InterPro" id="IPR025996">
    <property type="entry name" value="MT1864/Rv1816-like_C"/>
</dbReference>